<reference evidence="1 2" key="1">
    <citation type="submission" date="2018-06" db="EMBL/GenBank/DDBJ databases">
        <authorList>
            <consortium name="Pathogen Informatics"/>
            <person name="Doyle S."/>
        </authorList>
    </citation>
    <scope>NUCLEOTIDE SEQUENCE [LARGE SCALE GENOMIC DNA]</scope>
    <source>
        <strain evidence="1 2">NCTC10254</strain>
    </source>
</reference>
<evidence type="ECO:0000313" key="2">
    <source>
        <dbReference type="Proteomes" id="UP000249886"/>
    </source>
</evidence>
<dbReference type="AlphaFoldDB" id="A0A6H9XEQ8"/>
<evidence type="ECO:0000313" key="1">
    <source>
        <dbReference type="EMBL" id="SPW31741.1"/>
    </source>
</evidence>
<dbReference type="SUPFAM" id="SSF48452">
    <property type="entry name" value="TPR-like"/>
    <property type="match status" value="1"/>
</dbReference>
<gene>
    <name evidence="1" type="ORF">NCTC10254_02205</name>
</gene>
<dbReference type="RefSeq" id="WP_005527518.1">
    <property type="nucleotide sequence ID" value="NZ_CP050134.2"/>
</dbReference>
<comment type="caution">
    <text evidence="1">The sequence shown here is derived from an EMBL/GenBank/DDBJ whole genome shotgun (WGS) entry which is preliminary data.</text>
</comment>
<dbReference type="GeneID" id="84574868"/>
<organism evidence="1 2">
    <name type="scientific">Corynebacterium matruchotii</name>
    <dbReference type="NCBI Taxonomy" id="43768"/>
    <lineage>
        <taxon>Bacteria</taxon>
        <taxon>Bacillati</taxon>
        <taxon>Actinomycetota</taxon>
        <taxon>Actinomycetes</taxon>
        <taxon>Mycobacteriales</taxon>
        <taxon>Corynebacteriaceae</taxon>
        <taxon>Corynebacterium</taxon>
    </lineage>
</organism>
<sequence>MGQTPSAQYYHQLIQLRATLGEEHPDTLAAWRDYTTALMDEGDDKTAQPELRRLVAACEQTFGPEHPTTRSNRADWALCLKETNLHLQALEQYLLVADYDDGYDVRFAAVGCFIRLGCFEEATYLLHAVVRGYAKTLGGRHDLTRLARGTLVFLLAGVHQKEALVEYGRLWGVDKRSMHRPLGILADTRVLLDDITANQPKYIRETFNPVATLPVRNPEFFRFAERLKHREDFYPNLLQRLDPTLKAPTDPSDVPQRRAYCAGLTRIGRIDEAVDEYVKLIDFVAGKYGTQSDLFRSIVLELDWYQLHKSDRHALAMEHVNELRQLSKEQIAAGNNQLGQARRTGNWLKTMAQVRKQWGTCRELGTSIPKILDDWWKYIQRTVIGKKSDPAITSRHVCQCLTQWLRFYGCMGPRSRNKCYRYLDYVVRHGCIEEAAALLGPALRLFDGVMNKPDELLLCRSRYLWQLRNQGWLDLAEWEYSAFFEEYVESGIDVNGIPYTGYCYCDDHDLEVLLVNIHDGYMKVLCDLGKREKAYDELQRMWNYTDDTWDQRSYCAEAFLARVVYVRYLILLGHPAEAWRQIIPLIADYEVFHLNDLTTRWFRRWSEGEYHAPSKKPDGYKLFARGYGQLIDVMADEWGNDDFIVMCARYNYACYLQDIGLKDSVALGQLRDAARASEKLCGVDAPLTLQIQRRHAEMLVLAGRKRQGLVLAAELATTCEHRWGLRHPMTALQWASYVCCLHWAGEYQQVVAEAPWVITLCAYEFGCVHLIMMKLFHAAAVAHDSAGHYEKACEYWKILRDSITSPYDTSWLRSWVENRHAECEQRWHGEEGSA</sequence>
<accession>A0A6H9XEQ8</accession>
<name>A0A6H9XEQ8_9CORY</name>
<dbReference type="Gene3D" id="1.25.40.10">
    <property type="entry name" value="Tetratricopeptide repeat domain"/>
    <property type="match status" value="2"/>
</dbReference>
<protein>
    <submittedName>
        <fullName evidence="1">Uncharacterized protein</fullName>
    </submittedName>
</protein>
<dbReference type="EMBL" id="UARK01000032">
    <property type="protein sequence ID" value="SPW31741.1"/>
    <property type="molecule type" value="Genomic_DNA"/>
</dbReference>
<dbReference type="Proteomes" id="UP000249886">
    <property type="component" value="Unassembled WGS sequence"/>
</dbReference>
<dbReference type="InterPro" id="IPR011990">
    <property type="entry name" value="TPR-like_helical_dom_sf"/>
</dbReference>
<proteinExistence type="predicted"/>